<reference evidence="1 2" key="1">
    <citation type="journal article" date="2019" name="Commun. Biol.">
        <title>The bagworm genome reveals a unique fibroin gene that provides high tensile strength.</title>
        <authorList>
            <person name="Kono N."/>
            <person name="Nakamura H."/>
            <person name="Ohtoshi R."/>
            <person name="Tomita M."/>
            <person name="Numata K."/>
            <person name="Arakawa K."/>
        </authorList>
    </citation>
    <scope>NUCLEOTIDE SEQUENCE [LARGE SCALE GENOMIC DNA]</scope>
</reference>
<organism evidence="1 2">
    <name type="scientific">Eumeta variegata</name>
    <name type="common">Bagworm moth</name>
    <name type="synonym">Eumeta japonica</name>
    <dbReference type="NCBI Taxonomy" id="151549"/>
    <lineage>
        <taxon>Eukaryota</taxon>
        <taxon>Metazoa</taxon>
        <taxon>Ecdysozoa</taxon>
        <taxon>Arthropoda</taxon>
        <taxon>Hexapoda</taxon>
        <taxon>Insecta</taxon>
        <taxon>Pterygota</taxon>
        <taxon>Neoptera</taxon>
        <taxon>Endopterygota</taxon>
        <taxon>Lepidoptera</taxon>
        <taxon>Glossata</taxon>
        <taxon>Ditrysia</taxon>
        <taxon>Tineoidea</taxon>
        <taxon>Psychidae</taxon>
        <taxon>Oiketicinae</taxon>
        <taxon>Eumeta</taxon>
    </lineage>
</organism>
<protein>
    <submittedName>
        <fullName evidence="1">Uncharacterized protein</fullName>
    </submittedName>
</protein>
<dbReference type="OrthoDB" id="425681at2759"/>
<gene>
    <name evidence="1" type="ORF">EVAR_29918_1</name>
</gene>
<keyword evidence="2" id="KW-1185">Reference proteome</keyword>
<accession>A0A4C1V6S5</accession>
<name>A0A4C1V6S5_EUMVA</name>
<comment type="caution">
    <text evidence="1">The sequence shown here is derived from an EMBL/GenBank/DDBJ whole genome shotgun (WGS) entry which is preliminary data.</text>
</comment>
<dbReference type="AlphaFoldDB" id="A0A4C1V6S5"/>
<dbReference type="Proteomes" id="UP000299102">
    <property type="component" value="Unassembled WGS sequence"/>
</dbReference>
<dbReference type="EMBL" id="BGZK01000289">
    <property type="protein sequence ID" value="GBP34521.1"/>
    <property type="molecule type" value="Genomic_DNA"/>
</dbReference>
<evidence type="ECO:0000313" key="2">
    <source>
        <dbReference type="Proteomes" id="UP000299102"/>
    </source>
</evidence>
<evidence type="ECO:0000313" key="1">
    <source>
        <dbReference type="EMBL" id="GBP34521.1"/>
    </source>
</evidence>
<sequence length="358" mass="39334">MLENTSNCRLQTGHRRLRKYDKKLTQHKNTPASNWTPIPACAIFRMQIYVFRTYRTTSEDCVKEGWTKSETLFERDRGAHMCFIMQYREGLRHCISVTFFLCGGATPGPPGRPPGAADRRMRAFVTTNAPIECSASRLSIFVQFGGGETLRKVRLAIHNGSGSKSWVWQKKNESRINAEEMRSLRSVCGVSRKDRCRGSGVRGRSGLKEDVVTRVEMGMVRWFGHQETMSDSRLTKQIYRANVCGKDKYIRNQSYIKGSITTVDQGNLTGAHAAEDGHLGRESGGVWGWGARGVRVSPEAPSSPLDNSCCGGGADPGHVTPGGPSAVGAAVPKFEVAAVGGCDDCDISRGMILIKLKL</sequence>
<proteinExistence type="predicted"/>